<dbReference type="Proteomes" id="UP000634136">
    <property type="component" value="Unassembled WGS sequence"/>
</dbReference>
<accession>A0A834SRH1</accession>
<keyword evidence="2" id="KW-1185">Reference proteome</keyword>
<sequence length="123" mass="13626">MHLDTWHEIKLTPFKLDESHAMCPPTINSFLNVDTSPSLFSCSHSQTLKSICATSSIKSSLFRSCAQLVDLVHSTSLLAASIAISINHDHKLLLLPGKLCASTSRFVKHLLLKESECTESLRY</sequence>
<protein>
    <submittedName>
        <fullName evidence="1">Uncharacterized protein</fullName>
    </submittedName>
</protein>
<evidence type="ECO:0000313" key="2">
    <source>
        <dbReference type="Proteomes" id="UP000634136"/>
    </source>
</evidence>
<reference evidence="1" key="1">
    <citation type="submission" date="2020-09" db="EMBL/GenBank/DDBJ databases">
        <title>Genome-Enabled Discovery of Anthraquinone Biosynthesis in Senna tora.</title>
        <authorList>
            <person name="Kang S.-H."/>
            <person name="Pandey R.P."/>
            <person name="Lee C.-M."/>
            <person name="Sim J.-S."/>
            <person name="Jeong J.-T."/>
            <person name="Choi B.-S."/>
            <person name="Jung M."/>
            <person name="Ginzburg D."/>
            <person name="Zhao K."/>
            <person name="Won S.Y."/>
            <person name="Oh T.-J."/>
            <person name="Yu Y."/>
            <person name="Kim N.-H."/>
            <person name="Lee O.R."/>
            <person name="Lee T.-H."/>
            <person name="Bashyal P."/>
            <person name="Kim T.-S."/>
            <person name="Lee W.-H."/>
            <person name="Kawkins C."/>
            <person name="Kim C.-K."/>
            <person name="Kim J.S."/>
            <person name="Ahn B.O."/>
            <person name="Rhee S.Y."/>
            <person name="Sohng J.K."/>
        </authorList>
    </citation>
    <scope>NUCLEOTIDE SEQUENCE</scope>
    <source>
        <tissue evidence="1">Leaf</tissue>
    </source>
</reference>
<comment type="caution">
    <text evidence="1">The sequence shown here is derived from an EMBL/GenBank/DDBJ whole genome shotgun (WGS) entry which is preliminary data.</text>
</comment>
<name>A0A834SRH1_9FABA</name>
<dbReference type="EMBL" id="JAAIUW010000011">
    <property type="protein sequence ID" value="KAF7808181.1"/>
    <property type="molecule type" value="Genomic_DNA"/>
</dbReference>
<gene>
    <name evidence="1" type="ORF">G2W53_034924</name>
</gene>
<dbReference type="AlphaFoldDB" id="A0A834SRH1"/>
<evidence type="ECO:0000313" key="1">
    <source>
        <dbReference type="EMBL" id="KAF7808181.1"/>
    </source>
</evidence>
<proteinExistence type="predicted"/>
<organism evidence="1 2">
    <name type="scientific">Senna tora</name>
    <dbReference type="NCBI Taxonomy" id="362788"/>
    <lineage>
        <taxon>Eukaryota</taxon>
        <taxon>Viridiplantae</taxon>
        <taxon>Streptophyta</taxon>
        <taxon>Embryophyta</taxon>
        <taxon>Tracheophyta</taxon>
        <taxon>Spermatophyta</taxon>
        <taxon>Magnoliopsida</taxon>
        <taxon>eudicotyledons</taxon>
        <taxon>Gunneridae</taxon>
        <taxon>Pentapetalae</taxon>
        <taxon>rosids</taxon>
        <taxon>fabids</taxon>
        <taxon>Fabales</taxon>
        <taxon>Fabaceae</taxon>
        <taxon>Caesalpinioideae</taxon>
        <taxon>Cassia clade</taxon>
        <taxon>Senna</taxon>
    </lineage>
</organism>